<organism evidence="2 3">
    <name type="scientific">Rhizoctonia solani</name>
    <dbReference type="NCBI Taxonomy" id="456999"/>
    <lineage>
        <taxon>Eukaryota</taxon>
        <taxon>Fungi</taxon>
        <taxon>Dikarya</taxon>
        <taxon>Basidiomycota</taxon>
        <taxon>Agaricomycotina</taxon>
        <taxon>Agaricomycetes</taxon>
        <taxon>Cantharellales</taxon>
        <taxon>Ceratobasidiaceae</taxon>
        <taxon>Rhizoctonia</taxon>
    </lineage>
</organism>
<accession>A0A8H3CEF2</accession>
<protein>
    <recommendedName>
        <fullName evidence="4">BAG domain-containing protein</fullName>
    </recommendedName>
</protein>
<feature type="region of interest" description="Disordered" evidence="1">
    <location>
        <begin position="247"/>
        <end position="300"/>
    </location>
</feature>
<dbReference type="Proteomes" id="UP000663861">
    <property type="component" value="Unassembled WGS sequence"/>
</dbReference>
<evidence type="ECO:0000256" key="1">
    <source>
        <dbReference type="SAM" id="MobiDB-lite"/>
    </source>
</evidence>
<feature type="compositionally biased region" description="Basic and acidic residues" evidence="1">
    <location>
        <begin position="105"/>
        <end position="133"/>
    </location>
</feature>
<comment type="caution">
    <text evidence="2">The sequence shown here is derived from an EMBL/GenBank/DDBJ whole genome shotgun (WGS) entry which is preliminary data.</text>
</comment>
<feature type="compositionally biased region" description="Polar residues" evidence="1">
    <location>
        <begin position="259"/>
        <end position="274"/>
    </location>
</feature>
<evidence type="ECO:0008006" key="4">
    <source>
        <dbReference type="Google" id="ProtNLM"/>
    </source>
</evidence>
<dbReference type="AlphaFoldDB" id="A0A8H3CEF2"/>
<gene>
    <name evidence="2" type="ORF">RDB_LOCUS94212</name>
</gene>
<evidence type="ECO:0000313" key="2">
    <source>
        <dbReference type="EMBL" id="CAE6478223.1"/>
    </source>
</evidence>
<evidence type="ECO:0000313" key="3">
    <source>
        <dbReference type="Proteomes" id="UP000663861"/>
    </source>
</evidence>
<dbReference type="InterPro" id="IPR036533">
    <property type="entry name" value="BAG_dom_sf"/>
</dbReference>
<dbReference type="GO" id="GO:0051087">
    <property type="term" value="F:protein-folding chaperone binding"/>
    <property type="evidence" value="ECO:0007669"/>
    <property type="project" value="InterPro"/>
</dbReference>
<sequence length="425" mass="47654">MSYRYAVAPGYLSPYPAMPQAHSPTHEDMNSYKYCGSQDTRSYHSRTNYARSDHSAGTRPAYSCDAQPIIITSGAGSLYSPGAHSVRSTDMRSTHAPDMQPTSSYKERYSRSVDARSIHSATDRSARPTDTKSVRSTGKCSDRSRSKSRTRAGPEPQQFLNVQPAPVHYRSPSAAGSHRSRAAPSLTHSAASAVSDDDNESDPGRPVAGLNTPYTAKVSLWRDDVHDLCESVPPEIIIPPHVKARYEHERRQQEASPLLSANDSTNIATPSYTVRSRAPSTRSASPPYSLPTPPSAPASDLESIVDEIERIDYQVNSRILDFTFPTSLEFGEKLPNGDFPPLLYVGRNKPLIEHRHYLDKTLLRIDEIQSFNDSRVKETRRRVVTKIQEQLEQLNRMEKMVRDNMHYERWKKTPRIQITAPPTMT</sequence>
<dbReference type="EMBL" id="CAJMWY010001922">
    <property type="protein sequence ID" value="CAE6478223.1"/>
    <property type="molecule type" value="Genomic_DNA"/>
</dbReference>
<feature type="compositionally biased region" description="Low complexity" evidence="1">
    <location>
        <begin position="275"/>
        <end position="287"/>
    </location>
</feature>
<feature type="region of interest" description="Disordered" evidence="1">
    <location>
        <begin position="75"/>
        <end position="211"/>
    </location>
</feature>
<name>A0A8H3CEF2_9AGAM</name>
<proteinExistence type="predicted"/>
<dbReference type="SUPFAM" id="SSF63491">
    <property type="entry name" value="BAG domain"/>
    <property type="match status" value="1"/>
</dbReference>
<reference evidence="2" key="1">
    <citation type="submission" date="2021-01" db="EMBL/GenBank/DDBJ databases">
        <authorList>
            <person name="Kaushik A."/>
        </authorList>
    </citation>
    <scope>NUCLEOTIDE SEQUENCE</scope>
    <source>
        <strain evidence="2">AG4-RS23</strain>
    </source>
</reference>
<dbReference type="Gene3D" id="1.20.58.120">
    <property type="entry name" value="BAG domain"/>
    <property type="match status" value="1"/>
</dbReference>